<dbReference type="AlphaFoldDB" id="A0A8J4EG65"/>
<evidence type="ECO:0008006" key="4">
    <source>
        <dbReference type="Google" id="ProtNLM"/>
    </source>
</evidence>
<keyword evidence="1" id="KW-0812">Transmembrane</keyword>
<comment type="caution">
    <text evidence="2">The sequence shown here is derived from an EMBL/GenBank/DDBJ whole genome shotgun (WGS) entry which is preliminary data.</text>
</comment>
<dbReference type="RefSeq" id="WP_203933261.1">
    <property type="nucleotide sequence ID" value="NZ_BOPH01000115.1"/>
</dbReference>
<organism evidence="2 3">
    <name type="scientific">Virgisporangium ochraceum</name>
    <dbReference type="NCBI Taxonomy" id="65505"/>
    <lineage>
        <taxon>Bacteria</taxon>
        <taxon>Bacillati</taxon>
        <taxon>Actinomycetota</taxon>
        <taxon>Actinomycetes</taxon>
        <taxon>Micromonosporales</taxon>
        <taxon>Micromonosporaceae</taxon>
        <taxon>Virgisporangium</taxon>
    </lineage>
</organism>
<protein>
    <recommendedName>
        <fullName evidence="4">DUF4386 family protein</fullName>
    </recommendedName>
</protein>
<accession>A0A8J4EG65</accession>
<feature type="transmembrane region" description="Helical" evidence="1">
    <location>
        <begin position="145"/>
        <end position="167"/>
    </location>
</feature>
<gene>
    <name evidence="2" type="ORF">Voc01_083530</name>
</gene>
<keyword evidence="1" id="KW-1133">Transmembrane helix</keyword>
<proteinExistence type="predicted"/>
<name>A0A8J4EG65_9ACTN</name>
<feature type="transmembrane region" description="Helical" evidence="1">
    <location>
        <begin position="174"/>
        <end position="191"/>
    </location>
</feature>
<feature type="transmembrane region" description="Helical" evidence="1">
    <location>
        <begin position="56"/>
        <end position="83"/>
    </location>
</feature>
<dbReference type="EMBL" id="BOPH01000115">
    <property type="protein sequence ID" value="GIJ73436.1"/>
    <property type="molecule type" value="Genomic_DNA"/>
</dbReference>
<evidence type="ECO:0000256" key="1">
    <source>
        <dbReference type="SAM" id="Phobius"/>
    </source>
</evidence>
<keyword evidence="1" id="KW-0472">Membrane</keyword>
<evidence type="ECO:0000313" key="3">
    <source>
        <dbReference type="Proteomes" id="UP000635606"/>
    </source>
</evidence>
<dbReference type="Proteomes" id="UP000635606">
    <property type="component" value="Unassembled WGS sequence"/>
</dbReference>
<feature type="transmembrane region" description="Helical" evidence="1">
    <location>
        <begin position="16"/>
        <end position="36"/>
    </location>
</feature>
<reference evidence="2" key="1">
    <citation type="submission" date="2021-01" db="EMBL/GenBank/DDBJ databases">
        <title>Whole genome shotgun sequence of Virgisporangium ochraceum NBRC 16418.</title>
        <authorList>
            <person name="Komaki H."/>
            <person name="Tamura T."/>
        </authorList>
    </citation>
    <scope>NUCLEOTIDE SEQUENCE</scope>
    <source>
        <strain evidence="2">NBRC 16418</strain>
    </source>
</reference>
<sequence>MSTETLTPVTTGRGRVALLSALLALGAVVVAAMVLWQPWGERDAFSYSDLAPNRDAGWLGSVLDGLALGVVGVTAGLVVCLLVPARGAAWATVGALLTGLGGVAFAAGIVAAGTVFWYATEPAAIPADAGTALLSFAEDNPGHLMGLQMAGFLLFTIGSLVLMAALWRARSVPRWLPVAFLVLTVGVFALGGVALDVVQAAQMLVLAAPAWYLLKA</sequence>
<keyword evidence="3" id="KW-1185">Reference proteome</keyword>
<feature type="transmembrane region" description="Helical" evidence="1">
    <location>
        <begin position="95"/>
        <end position="119"/>
    </location>
</feature>
<evidence type="ECO:0000313" key="2">
    <source>
        <dbReference type="EMBL" id="GIJ73436.1"/>
    </source>
</evidence>